<dbReference type="PROSITE" id="PS00653">
    <property type="entry name" value="GLYCOSYL_HYDROL_F1_2"/>
    <property type="match status" value="1"/>
</dbReference>
<protein>
    <recommendedName>
        <fullName evidence="7">Beta-glucosidase</fullName>
    </recommendedName>
</protein>
<reference evidence="5" key="1">
    <citation type="journal article" date="2023" name="Plant J.">
        <title>The genome of the king protea, Protea cynaroides.</title>
        <authorList>
            <person name="Chang J."/>
            <person name="Duong T.A."/>
            <person name="Schoeman C."/>
            <person name="Ma X."/>
            <person name="Roodt D."/>
            <person name="Barker N."/>
            <person name="Li Z."/>
            <person name="Van de Peer Y."/>
            <person name="Mizrachi E."/>
        </authorList>
    </citation>
    <scope>NUCLEOTIDE SEQUENCE</scope>
    <source>
        <tissue evidence="5">Young leaves</tissue>
    </source>
</reference>
<dbReference type="InterPro" id="IPR001360">
    <property type="entry name" value="Glyco_hydro_1"/>
</dbReference>
<name>A0A9Q0QV21_9MAGN</name>
<dbReference type="InterPro" id="IPR033132">
    <property type="entry name" value="GH_1_N_CS"/>
</dbReference>
<dbReference type="OrthoDB" id="65569at2759"/>
<evidence type="ECO:0000256" key="4">
    <source>
        <dbReference type="SAM" id="SignalP"/>
    </source>
</evidence>
<dbReference type="GO" id="GO:0005975">
    <property type="term" value="P:carbohydrate metabolic process"/>
    <property type="evidence" value="ECO:0007669"/>
    <property type="project" value="InterPro"/>
</dbReference>
<evidence type="ECO:0000256" key="3">
    <source>
        <dbReference type="RuleBase" id="RU003690"/>
    </source>
</evidence>
<comment type="caution">
    <text evidence="5">The sequence shown here is derived from an EMBL/GenBank/DDBJ whole genome shotgun (WGS) entry which is preliminary data.</text>
</comment>
<sequence length="165" mass="18983">MKKALLVALWVVQLIPIAYCLVHRSQFPATFLFGTATSAYQIEGAYLQGNKSCSNWDIFTHTPGGIKDGSNGDVTIDHYHRYMEDVELMHSLGVNAYRFSISWSRVLPRGRFGEVNQEGIEFYNNLIDAILMRGNFFCPKFFHLIFSCMPESWHSYWEVSHVSVF</sequence>
<evidence type="ECO:0000256" key="2">
    <source>
        <dbReference type="ARBA" id="ARBA00022801"/>
    </source>
</evidence>
<dbReference type="SUPFAM" id="SSF51445">
    <property type="entry name" value="(Trans)glycosidases"/>
    <property type="match status" value="1"/>
</dbReference>
<dbReference type="PANTHER" id="PTHR10353">
    <property type="entry name" value="GLYCOSYL HYDROLASE"/>
    <property type="match status" value="1"/>
</dbReference>
<feature type="chain" id="PRO_5040170577" description="Beta-glucosidase" evidence="4">
    <location>
        <begin position="21"/>
        <end position="165"/>
    </location>
</feature>
<dbReference type="AlphaFoldDB" id="A0A9Q0QV21"/>
<dbReference type="Pfam" id="PF00232">
    <property type="entry name" value="Glyco_hydro_1"/>
    <property type="match status" value="1"/>
</dbReference>
<dbReference type="EMBL" id="JAMYWD010000004">
    <property type="protein sequence ID" value="KAJ4972870.1"/>
    <property type="molecule type" value="Genomic_DNA"/>
</dbReference>
<keyword evidence="2" id="KW-0378">Hydrolase</keyword>
<keyword evidence="6" id="KW-1185">Reference proteome</keyword>
<evidence type="ECO:0000313" key="6">
    <source>
        <dbReference type="Proteomes" id="UP001141806"/>
    </source>
</evidence>
<evidence type="ECO:0008006" key="7">
    <source>
        <dbReference type="Google" id="ProtNLM"/>
    </source>
</evidence>
<feature type="signal peptide" evidence="4">
    <location>
        <begin position="1"/>
        <end position="20"/>
    </location>
</feature>
<accession>A0A9Q0QV21</accession>
<keyword evidence="4" id="KW-0732">Signal</keyword>
<dbReference type="Proteomes" id="UP001141806">
    <property type="component" value="Unassembled WGS sequence"/>
</dbReference>
<proteinExistence type="inferred from homology"/>
<evidence type="ECO:0000313" key="5">
    <source>
        <dbReference type="EMBL" id="KAJ4972870.1"/>
    </source>
</evidence>
<dbReference type="Gene3D" id="3.20.20.80">
    <property type="entry name" value="Glycosidases"/>
    <property type="match status" value="1"/>
</dbReference>
<comment type="similarity">
    <text evidence="1 3">Belongs to the glycosyl hydrolase 1 family.</text>
</comment>
<dbReference type="GO" id="GO:0008422">
    <property type="term" value="F:beta-glucosidase activity"/>
    <property type="evidence" value="ECO:0007669"/>
    <property type="project" value="TreeGrafter"/>
</dbReference>
<organism evidence="5 6">
    <name type="scientific">Protea cynaroides</name>
    <dbReference type="NCBI Taxonomy" id="273540"/>
    <lineage>
        <taxon>Eukaryota</taxon>
        <taxon>Viridiplantae</taxon>
        <taxon>Streptophyta</taxon>
        <taxon>Embryophyta</taxon>
        <taxon>Tracheophyta</taxon>
        <taxon>Spermatophyta</taxon>
        <taxon>Magnoliopsida</taxon>
        <taxon>Proteales</taxon>
        <taxon>Proteaceae</taxon>
        <taxon>Protea</taxon>
    </lineage>
</organism>
<dbReference type="PANTHER" id="PTHR10353:SF236">
    <property type="entry name" value="BETA-GLUCOSIDASE 18"/>
    <property type="match status" value="1"/>
</dbReference>
<dbReference type="InterPro" id="IPR017853">
    <property type="entry name" value="GH"/>
</dbReference>
<evidence type="ECO:0000256" key="1">
    <source>
        <dbReference type="ARBA" id="ARBA00010838"/>
    </source>
</evidence>
<gene>
    <name evidence="5" type="ORF">NE237_006044</name>
</gene>